<evidence type="ECO:0000313" key="3">
    <source>
        <dbReference type="Proteomes" id="UP000440224"/>
    </source>
</evidence>
<dbReference type="InterPro" id="IPR051396">
    <property type="entry name" value="Bact_Antivir_Def_Nuclease"/>
</dbReference>
<evidence type="ECO:0000313" key="2">
    <source>
        <dbReference type="EMBL" id="MRG96186.1"/>
    </source>
</evidence>
<dbReference type="InterPro" id="IPR041685">
    <property type="entry name" value="AAA_GajA/Old/RecF-like"/>
</dbReference>
<reference evidence="2 3" key="1">
    <citation type="submission" date="2019-10" db="EMBL/GenBank/DDBJ databases">
        <title>A soil myxobacterium in the family Polyangiaceae.</title>
        <authorList>
            <person name="Li Y."/>
            <person name="Wang J."/>
        </authorList>
    </citation>
    <scope>NUCLEOTIDE SEQUENCE [LARGE SCALE GENOMIC DNA]</scope>
    <source>
        <strain evidence="2 3">DSM 14734</strain>
    </source>
</reference>
<gene>
    <name evidence="2" type="ORF">GF068_30325</name>
</gene>
<name>A0A6N7PZ82_9BACT</name>
<evidence type="ECO:0000259" key="1">
    <source>
        <dbReference type="Pfam" id="PF13175"/>
    </source>
</evidence>
<dbReference type="Gene3D" id="3.40.50.300">
    <property type="entry name" value="P-loop containing nucleotide triphosphate hydrolases"/>
    <property type="match status" value="1"/>
</dbReference>
<keyword evidence="3" id="KW-1185">Reference proteome</keyword>
<dbReference type="AlphaFoldDB" id="A0A6N7PZ82"/>
<sequence length="427" mass="47614">MRFRVENLGPLREAEVDLGKDLIVLTGPNNTGKTYLAWTVYGLHRLGKDKGPALLEDPAFEAFVRSDRQELDLAAARPDWDAILGRIARACASSLPRVFASAPEPFEKADVSLSGQKELGARPREQAILDLRARLSQLYDPADGPHVLQMVRRTVFVWLLWEWLFPRCILFPAERIAVNMFAKELALNRTELVSELLEIDAGTDPADVLRRRAGRYAWPIRDSLQVANDLPNIARNTTPFADLADDLERAVLGGRVTVSDLGELVFAHDKAGDRPLPVHLTASVVKSLASLVFYFRHMAKPGDFLIIDEPELNLHPDNQRKITRVLAKAVNRGFKIMMSTHSDYVLRELNHLVMLSDPKEAVSQVIGELGYDRASILPPEKLGVYLFKDETAQLVPVSVDGFEVETIEHEIAALNADAQAIYAARFG</sequence>
<dbReference type="SUPFAM" id="SSF52540">
    <property type="entry name" value="P-loop containing nucleoside triphosphate hydrolases"/>
    <property type="match status" value="1"/>
</dbReference>
<dbReference type="OrthoDB" id="5422899at2"/>
<dbReference type="RefSeq" id="WP_153822985.1">
    <property type="nucleotide sequence ID" value="NZ_WJIE01000010.1"/>
</dbReference>
<dbReference type="Proteomes" id="UP000440224">
    <property type="component" value="Unassembled WGS sequence"/>
</dbReference>
<dbReference type="EMBL" id="WJIE01000010">
    <property type="protein sequence ID" value="MRG96186.1"/>
    <property type="molecule type" value="Genomic_DNA"/>
</dbReference>
<dbReference type="InterPro" id="IPR027417">
    <property type="entry name" value="P-loop_NTPase"/>
</dbReference>
<dbReference type="Pfam" id="PF13175">
    <property type="entry name" value="AAA_15"/>
    <property type="match status" value="1"/>
</dbReference>
<feature type="domain" description="Endonuclease GajA/Old nuclease/RecF-like AAA" evidence="1">
    <location>
        <begin position="259"/>
        <end position="345"/>
    </location>
</feature>
<organism evidence="2 3">
    <name type="scientific">Polyangium spumosum</name>
    <dbReference type="NCBI Taxonomy" id="889282"/>
    <lineage>
        <taxon>Bacteria</taxon>
        <taxon>Pseudomonadati</taxon>
        <taxon>Myxococcota</taxon>
        <taxon>Polyangia</taxon>
        <taxon>Polyangiales</taxon>
        <taxon>Polyangiaceae</taxon>
        <taxon>Polyangium</taxon>
    </lineage>
</organism>
<proteinExistence type="predicted"/>
<dbReference type="PANTHER" id="PTHR43581:SF2">
    <property type="entry name" value="EXCINUCLEASE ATPASE SUBUNIT"/>
    <property type="match status" value="1"/>
</dbReference>
<dbReference type="PANTHER" id="PTHR43581">
    <property type="entry name" value="ATP/GTP PHOSPHATASE"/>
    <property type="match status" value="1"/>
</dbReference>
<accession>A0A6N7PZ82</accession>
<dbReference type="CDD" id="cd00267">
    <property type="entry name" value="ABC_ATPase"/>
    <property type="match status" value="1"/>
</dbReference>
<comment type="caution">
    <text evidence="2">The sequence shown here is derived from an EMBL/GenBank/DDBJ whole genome shotgun (WGS) entry which is preliminary data.</text>
</comment>
<protein>
    <submittedName>
        <fullName evidence="2">AAA family ATPase</fullName>
    </submittedName>
</protein>